<accession>A0ACB8GD85</accession>
<dbReference type="EMBL" id="CM037614">
    <property type="protein sequence ID" value="KAH8017085.1"/>
    <property type="molecule type" value="Genomic_DNA"/>
</dbReference>
<proteinExistence type="predicted"/>
<evidence type="ECO:0000313" key="2">
    <source>
        <dbReference type="Proteomes" id="UP000827872"/>
    </source>
</evidence>
<name>A0ACB8GD85_9SAUR</name>
<reference evidence="1" key="1">
    <citation type="submission" date="2021-08" db="EMBL/GenBank/DDBJ databases">
        <title>The first chromosome-level gecko genome reveals the dynamic sex chromosomes of Neotropical dwarf geckos (Sphaerodactylidae: Sphaerodactylus).</title>
        <authorList>
            <person name="Pinto B.J."/>
            <person name="Keating S.E."/>
            <person name="Gamble T."/>
        </authorList>
    </citation>
    <scope>NUCLEOTIDE SEQUENCE</scope>
    <source>
        <strain evidence="1">TG3544</strain>
    </source>
</reference>
<comment type="caution">
    <text evidence="1">The sequence shown here is derived from an EMBL/GenBank/DDBJ whole genome shotgun (WGS) entry which is preliminary data.</text>
</comment>
<sequence length="887" mass="95080">MAETDGAAGGPLTGELVGVAERTPDEDAVPHGSNEVDEVESSLGPNRSNPRAGAAGHQPLQRKSRSCRYSGVPSRSRVLGNQGSGETGVPLAPRSQWTGTCTLEWDPGGTGSESGRGPRVRNLGHGPLREVQLPSAGRERAESATGGEYNSHWRNIELLLARKIASRRAGSSGSGPGCCRPGQLLFQRRGAGPVPGPQRIGVRAAGPSGPSWVARTATALQPGSPARFERASFDGTMEKLARLHSDQSSHGVVPSGLARAVVKASPSFTRGFSPKDGSSGSTMPVKQTSLVGVVHTGGDGRDPIQRDGVQLLEQQPAPQARDPRRPASPASPVSAANGCVARCTCHRPNAAALVNQLGLRRAPLHCPILSEQMDGATLGGAPATHRTVLALTQCWGHWEEWQFIIAKVANYSLVLGVPWPSNSFRVVDPPCGDHMSGSPQMQAEVSHEQAGSALVVSAIPQPYRELQRVFEETEGDKPKTNRIHIRFRPEASGVQCVGVEGEGNRQPEVFPACVTSQEPAVQMGSMAVIGQQRVSGEDAIPQGQRLWAGGMGGKPWSRGQPIQVGGSMGTASDLPPIDMELRKGTLYKHCGQIELVGEGNVTEGLTSLLDSDLQQEPEVSEKPSTAGYLEMQAGPLKESVDFPQGDAIETTQPVKAVCIDLADPVTAKSSSFPLQAKGDGGKVHRGFFWPDIHKDLLEFCENCDVCEKGDFPQGDTTVITQLVASVCVNAEGGKFSVDADYRYAVGWSDVRKLQQHQFNVICSDFKDEVYFDTESKVMQSVGRDMLRMLHLGATRKKTSKWRDATVGSPEKKMWNVIMELTDFISPRGNSTALTQPANAIDVADPVEIMPPLHSSLRELYDKMTRWSLPLDTQEAITHSIEIAAITW</sequence>
<keyword evidence="2" id="KW-1185">Reference proteome</keyword>
<dbReference type="Proteomes" id="UP000827872">
    <property type="component" value="Linkage Group LG01"/>
</dbReference>
<gene>
    <name evidence="1" type="ORF">K3G42_026015</name>
</gene>
<organism evidence="1 2">
    <name type="scientific">Sphaerodactylus townsendi</name>
    <dbReference type="NCBI Taxonomy" id="933632"/>
    <lineage>
        <taxon>Eukaryota</taxon>
        <taxon>Metazoa</taxon>
        <taxon>Chordata</taxon>
        <taxon>Craniata</taxon>
        <taxon>Vertebrata</taxon>
        <taxon>Euteleostomi</taxon>
        <taxon>Lepidosauria</taxon>
        <taxon>Squamata</taxon>
        <taxon>Bifurcata</taxon>
        <taxon>Gekkota</taxon>
        <taxon>Sphaerodactylidae</taxon>
        <taxon>Sphaerodactylus</taxon>
    </lineage>
</organism>
<evidence type="ECO:0000313" key="1">
    <source>
        <dbReference type="EMBL" id="KAH8017085.1"/>
    </source>
</evidence>
<protein>
    <submittedName>
        <fullName evidence="1">Uncharacterized protein</fullName>
    </submittedName>
</protein>